<sequence>MADAAQEGLKRLSALTARAVSAVAGVGLDCRGDIAVAARSARTLPASTAVGLTPDTGSPHDQLALERGLISSLVSSGHARDAILRFLRRRDLATSPESRSADPAMCSLPVRFMGGAE</sequence>
<gene>
    <name evidence="1" type="ORF">GCM10010345_71320</name>
</gene>
<keyword evidence="2" id="KW-1185">Reference proteome</keyword>
<protein>
    <submittedName>
        <fullName evidence="1">Uncharacterized protein</fullName>
    </submittedName>
</protein>
<evidence type="ECO:0000313" key="1">
    <source>
        <dbReference type="EMBL" id="GHA56555.1"/>
    </source>
</evidence>
<proteinExistence type="predicted"/>
<name>A0ABQ3D3E5_9ACTN</name>
<dbReference type="Proteomes" id="UP000653644">
    <property type="component" value="Unassembled WGS sequence"/>
</dbReference>
<accession>A0ABQ3D3E5</accession>
<organism evidence="1 2">
    <name type="scientific">Streptomyces canarius</name>
    <dbReference type="NCBI Taxonomy" id="285453"/>
    <lineage>
        <taxon>Bacteria</taxon>
        <taxon>Bacillati</taxon>
        <taxon>Actinomycetota</taxon>
        <taxon>Actinomycetes</taxon>
        <taxon>Kitasatosporales</taxon>
        <taxon>Streptomycetaceae</taxon>
        <taxon>Streptomyces</taxon>
    </lineage>
</organism>
<evidence type="ECO:0000313" key="2">
    <source>
        <dbReference type="Proteomes" id="UP000653644"/>
    </source>
</evidence>
<reference evidence="2" key="1">
    <citation type="journal article" date="2019" name="Int. J. Syst. Evol. Microbiol.">
        <title>The Global Catalogue of Microorganisms (GCM) 10K type strain sequencing project: providing services to taxonomists for standard genome sequencing and annotation.</title>
        <authorList>
            <consortium name="The Broad Institute Genomics Platform"/>
            <consortium name="The Broad Institute Genome Sequencing Center for Infectious Disease"/>
            <person name="Wu L."/>
            <person name="Ma J."/>
        </authorList>
    </citation>
    <scope>NUCLEOTIDE SEQUENCE [LARGE SCALE GENOMIC DNA]</scope>
    <source>
        <strain evidence="2">JCM 4733</strain>
    </source>
</reference>
<comment type="caution">
    <text evidence="1">The sequence shown here is derived from an EMBL/GenBank/DDBJ whole genome shotgun (WGS) entry which is preliminary data.</text>
</comment>
<dbReference type="EMBL" id="BMVN01000037">
    <property type="protein sequence ID" value="GHA56555.1"/>
    <property type="molecule type" value="Genomic_DNA"/>
</dbReference>